<dbReference type="PANTHER" id="PTHR43434">
    <property type="entry name" value="PHOSPHOGLYCOLATE PHOSPHATASE"/>
    <property type="match status" value="1"/>
</dbReference>
<name>A0A2K8MDR2_9SPHN</name>
<evidence type="ECO:0000313" key="2">
    <source>
        <dbReference type="Proteomes" id="UP000229081"/>
    </source>
</evidence>
<dbReference type="Proteomes" id="UP000229081">
    <property type="component" value="Chromosome"/>
</dbReference>
<dbReference type="OrthoDB" id="9797743at2"/>
<dbReference type="SUPFAM" id="SSF56784">
    <property type="entry name" value="HAD-like"/>
    <property type="match status" value="1"/>
</dbReference>
<dbReference type="InterPro" id="IPR041492">
    <property type="entry name" value="HAD_2"/>
</dbReference>
<dbReference type="GO" id="GO:0006281">
    <property type="term" value="P:DNA repair"/>
    <property type="evidence" value="ECO:0007669"/>
    <property type="project" value="TreeGrafter"/>
</dbReference>
<dbReference type="InterPro" id="IPR036412">
    <property type="entry name" value="HAD-like_sf"/>
</dbReference>
<accession>A0A2K8MDR2</accession>
<gene>
    <name evidence="1" type="ORF">CVN68_03155</name>
</gene>
<proteinExistence type="predicted"/>
<keyword evidence="2" id="KW-1185">Reference proteome</keyword>
<dbReference type="Gene3D" id="3.40.50.1000">
    <property type="entry name" value="HAD superfamily/HAD-like"/>
    <property type="match status" value="1"/>
</dbReference>
<dbReference type="NCBIfam" id="TIGR01549">
    <property type="entry name" value="HAD-SF-IA-v1"/>
    <property type="match status" value="1"/>
</dbReference>
<dbReference type="KEGG" id="sphc:CVN68_03155"/>
<sequence>MAIRAVLFDIDGTLVDSNEMHVIAWEEAFATIGAEFERQTIHDQIGKGTDMLVPTLLPGVDAAAQEKLGEAHGNTFKARFLEHVKPFPGAHDLLAYVKARGQKVVLASSASAEELDHYLDLLEARDLVVATTSADDVENTKPAPDIFATALAKVAPLSPREVIVVGDTPYDIDAAGKCGIAAIGLRSGKFPDEALRGAGAVALYDDVAALLADYDNSPLVVDGER</sequence>
<dbReference type="Gene3D" id="1.10.150.240">
    <property type="entry name" value="Putative phosphatase, domain 2"/>
    <property type="match status" value="1"/>
</dbReference>
<dbReference type="GO" id="GO:0005829">
    <property type="term" value="C:cytosol"/>
    <property type="evidence" value="ECO:0007669"/>
    <property type="project" value="TreeGrafter"/>
</dbReference>
<reference evidence="1 2" key="1">
    <citation type="submission" date="2017-11" db="EMBL/GenBank/DDBJ databases">
        <title>Complete genome sequence of Sphingomonas sp. Strain Cra20, a psychrotolerant potential plant growth promoting rhizobacteria.</title>
        <authorList>
            <person name="Luo Y."/>
        </authorList>
    </citation>
    <scope>NUCLEOTIDE SEQUENCE [LARGE SCALE GENOMIC DNA]</scope>
    <source>
        <strain evidence="1 2">Cra20</strain>
    </source>
</reference>
<keyword evidence="1" id="KW-0378">Hydrolase</keyword>
<protein>
    <submittedName>
        <fullName evidence="1">HAD family hydrolase</fullName>
    </submittedName>
</protein>
<evidence type="ECO:0000313" key="1">
    <source>
        <dbReference type="EMBL" id="ATY31104.1"/>
    </source>
</evidence>
<dbReference type="InterPro" id="IPR050155">
    <property type="entry name" value="HAD-like_hydrolase_sf"/>
</dbReference>
<dbReference type="SFLD" id="SFLDS00003">
    <property type="entry name" value="Haloacid_Dehalogenase"/>
    <property type="match status" value="1"/>
</dbReference>
<dbReference type="InterPro" id="IPR023198">
    <property type="entry name" value="PGP-like_dom2"/>
</dbReference>
<dbReference type="SFLD" id="SFLDG01129">
    <property type="entry name" value="C1.5:_HAD__Beta-PGM__Phosphata"/>
    <property type="match status" value="1"/>
</dbReference>
<dbReference type="InterPro" id="IPR006439">
    <property type="entry name" value="HAD-SF_hydro_IA"/>
</dbReference>
<dbReference type="InterPro" id="IPR023214">
    <property type="entry name" value="HAD_sf"/>
</dbReference>
<dbReference type="NCBIfam" id="TIGR01509">
    <property type="entry name" value="HAD-SF-IA-v3"/>
    <property type="match status" value="1"/>
</dbReference>
<dbReference type="RefSeq" id="WP_100280915.1">
    <property type="nucleotide sequence ID" value="NZ_CP024923.1"/>
</dbReference>
<dbReference type="EMBL" id="CP024923">
    <property type="protein sequence ID" value="ATY31104.1"/>
    <property type="molecule type" value="Genomic_DNA"/>
</dbReference>
<dbReference type="SFLD" id="SFLDG01135">
    <property type="entry name" value="C1.5.6:_HAD__Beta-PGM__Phospha"/>
    <property type="match status" value="1"/>
</dbReference>
<organism evidence="1 2">
    <name type="scientific">Sphingomonas psychrotolerans</name>
    <dbReference type="NCBI Taxonomy" id="1327635"/>
    <lineage>
        <taxon>Bacteria</taxon>
        <taxon>Pseudomonadati</taxon>
        <taxon>Pseudomonadota</taxon>
        <taxon>Alphaproteobacteria</taxon>
        <taxon>Sphingomonadales</taxon>
        <taxon>Sphingomonadaceae</taxon>
        <taxon>Sphingomonas</taxon>
    </lineage>
</organism>
<dbReference type="GO" id="GO:0008967">
    <property type="term" value="F:phosphoglycolate phosphatase activity"/>
    <property type="evidence" value="ECO:0007669"/>
    <property type="project" value="TreeGrafter"/>
</dbReference>
<dbReference type="AlphaFoldDB" id="A0A2K8MDR2"/>
<dbReference type="Pfam" id="PF13419">
    <property type="entry name" value="HAD_2"/>
    <property type="match status" value="1"/>
</dbReference>
<dbReference type="PANTHER" id="PTHR43434:SF16">
    <property type="entry name" value="BLL8046 PROTEIN"/>
    <property type="match status" value="1"/>
</dbReference>